<dbReference type="PANTHER" id="PTHR43289">
    <property type="entry name" value="MITOGEN-ACTIVATED PROTEIN KINASE KINASE KINASE 20-RELATED"/>
    <property type="match status" value="1"/>
</dbReference>
<feature type="compositionally biased region" description="Polar residues" evidence="5">
    <location>
        <begin position="313"/>
        <end position="322"/>
    </location>
</feature>
<keyword evidence="6" id="KW-0812">Transmembrane</keyword>
<evidence type="ECO:0000256" key="2">
    <source>
        <dbReference type="ARBA" id="ARBA00022741"/>
    </source>
</evidence>
<dbReference type="InterPro" id="IPR011009">
    <property type="entry name" value="Kinase-like_dom_sf"/>
</dbReference>
<dbReference type="SUPFAM" id="SSF56112">
    <property type="entry name" value="Protein kinase-like (PK-like)"/>
    <property type="match status" value="1"/>
</dbReference>
<evidence type="ECO:0000256" key="5">
    <source>
        <dbReference type="SAM" id="MobiDB-lite"/>
    </source>
</evidence>
<keyword evidence="3 8" id="KW-0418">Kinase</keyword>
<keyword evidence="4" id="KW-0067">ATP-binding</keyword>
<keyword evidence="6" id="KW-0472">Membrane</keyword>
<evidence type="ECO:0000256" key="6">
    <source>
        <dbReference type="SAM" id="Phobius"/>
    </source>
</evidence>
<dbReference type="InterPro" id="IPR000719">
    <property type="entry name" value="Prot_kinase_dom"/>
</dbReference>
<dbReference type="InterPro" id="IPR008271">
    <property type="entry name" value="Ser/Thr_kinase_AS"/>
</dbReference>
<dbReference type="Pfam" id="PF00069">
    <property type="entry name" value="Pkinase"/>
    <property type="match status" value="1"/>
</dbReference>
<sequence>MDIGQRVGGYELVSRLGTGGAGTVWLARDDGGAQVALKMLHPAQAATEEARQRLSREAATVNRIRSDGVVRVLDVETEAAEPFVVTEYVNGPTLASRIRSGTMELSEVAHLATALNRILKRVHGAGVVHRDIKPSNIILSKRGPVLIDFGIAVGDGDDRLTATGLVSGTAGYTAPEVMTGSPVTPQADWWSLSATILHALTGRPPFGGGAPGVIISRVLAGDADIAGLPPRLASSMKRCLDPTVDNRMSFESLCSVLNGAADSHARDGYGSGHDDETDQYSDTWTGSSLVTSSLGDLGSTFMPSSFDEDDYTSDTPETTQYPDMATNQAYTQPLTQSTDVYRAPQPGQPELSAGQPNQWEPPVTVPYPVSPPDQTAVIPTDVPPLPPDEAQPGWQSAGPFLVNKGGESFKKLPTWDDAQSPSAITVDKPAPLELAEPGEGDVEETDGEPAWQPPPLKRTGVLSTCLMAALSLLPVAYGMSGLVAVLATLLVFSVIGQFRERKVNRQRDRNGPGPGDTAMTLLKVPIMVVVGVLSIAVASVIACIWAAIVWAIAIVTVLRDYLEMSLETLQWPGDLVLWGGVLSDPSGIATQMIPLTALMAVSLVLLMSFRILELTESVRDGMAIVFRTVSPPWWGRALLSAAFLAIPVAFWLTTVS</sequence>
<dbReference type="Gene3D" id="3.30.200.20">
    <property type="entry name" value="Phosphorylase Kinase, domain 1"/>
    <property type="match status" value="1"/>
</dbReference>
<dbReference type="EMBL" id="LT629792">
    <property type="protein sequence ID" value="SDU03447.1"/>
    <property type="molecule type" value="Genomic_DNA"/>
</dbReference>
<dbReference type="Gene3D" id="1.10.510.10">
    <property type="entry name" value="Transferase(Phosphotransferase) domain 1"/>
    <property type="match status" value="1"/>
</dbReference>
<gene>
    <name evidence="8" type="ORF">SAMN04489714_1756</name>
</gene>
<keyword evidence="9" id="KW-1185">Reference proteome</keyword>
<protein>
    <submittedName>
        <fullName evidence="8">Protein kinase domain-containing protein</fullName>
    </submittedName>
</protein>
<feature type="transmembrane region" description="Helical" evidence="6">
    <location>
        <begin position="633"/>
        <end position="652"/>
    </location>
</feature>
<feature type="transmembrane region" description="Helical" evidence="6">
    <location>
        <begin position="592"/>
        <end position="612"/>
    </location>
</feature>
<dbReference type="RefSeq" id="WP_157886388.1">
    <property type="nucleotide sequence ID" value="NZ_LT629792.1"/>
</dbReference>
<organism evidence="8 9">
    <name type="scientific">Schaalia radingae</name>
    <dbReference type="NCBI Taxonomy" id="131110"/>
    <lineage>
        <taxon>Bacteria</taxon>
        <taxon>Bacillati</taxon>
        <taxon>Actinomycetota</taxon>
        <taxon>Actinomycetes</taxon>
        <taxon>Actinomycetales</taxon>
        <taxon>Actinomycetaceae</taxon>
        <taxon>Schaalia</taxon>
    </lineage>
</organism>
<evidence type="ECO:0000259" key="7">
    <source>
        <dbReference type="PROSITE" id="PS50011"/>
    </source>
</evidence>
<dbReference type="GO" id="GO:0016301">
    <property type="term" value="F:kinase activity"/>
    <property type="evidence" value="ECO:0007669"/>
    <property type="project" value="UniProtKB-KW"/>
</dbReference>
<dbReference type="CDD" id="cd14014">
    <property type="entry name" value="STKc_PknB_like"/>
    <property type="match status" value="1"/>
</dbReference>
<keyword evidence="6" id="KW-1133">Transmembrane helix</keyword>
<evidence type="ECO:0000313" key="9">
    <source>
        <dbReference type="Proteomes" id="UP000198976"/>
    </source>
</evidence>
<reference evidence="8 9" key="1">
    <citation type="submission" date="2016-10" db="EMBL/GenBank/DDBJ databases">
        <authorList>
            <person name="Varghese N."/>
            <person name="Submissions S."/>
        </authorList>
    </citation>
    <scope>NUCLEOTIDE SEQUENCE [LARGE SCALE GENOMIC DNA]</scope>
    <source>
        <strain evidence="8 9">DSM 9169</strain>
    </source>
</reference>
<evidence type="ECO:0000256" key="4">
    <source>
        <dbReference type="ARBA" id="ARBA00022840"/>
    </source>
</evidence>
<feature type="compositionally biased region" description="Acidic residues" evidence="5">
    <location>
        <begin position="436"/>
        <end position="447"/>
    </location>
</feature>
<dbReference type="PANTHER" id="PTHR43289:SF34">
    <property type="entry name" value="SERINE_THREONINE-PROTEIN KINASE YBDM-RELATED"/>
    <property type="match status" value="1"/>
</dbReference>
<evidence type="ECO:0000256" key="3">
    <source>
        <dbReference type="ARBA" id="ARBA00022777"/>
    </source>
</evidence>
<name>A0ABY0VAF7_9ACTO</name>
<dbReference type="PROSITE" id="PS50011">
    <property type="entry name" value="PROTEIN_KINASE_DOM"/>
    <property type="match status" value="1"/>
</dbReference>
<dbReference type="PROSITE" id="PS00108">
    <property type="entry name" value="PROTEIN_KINASE_ST"/>
    <property type="match status" value="1"/>
</dbReference>
<feature type="region of interest" description="Disordered" evidence="5">
    <location>
        <begin position="300"/>
        <end position="322"/>
    </location>
</feature>
<dbReference type="Proteomes" id="UP000198976">
    <property type="component" value="Chromosome I"/>
</dbReference>
<keyword evidence="1" id="KW-0808">Transferase</keyword>
<feature type="region of interest" description="Disordered" evidence="5">
    <location>
        <begin position="339"/>
        <end position="392"/>
    </location>
</feature>
<keyword evidence="2" id="KW-0547">Nucleotide-binding</keyword>
<dbReference type="SMART" id="SM00220">
    <property type="entry name" value="S_TKc"/>
    <property type="match status" value="1"/>
</dbReference>
<evidence type="ECO:0000313" key="8">
    <source>
        <dbReference type="EMBL" id="SDU03447.1"/>
    </source>
</evidence>
<feature type="region of interest" description="Disordered" evidence="5">
    <location>
        <begin position="430"/>
        <end position="455"/>
    </location>
</feature>
<proteinExistence type="predicted"/>
<feature type="transmembrane region" description="Helical" evidence="6">
    <location>
        <begin position="526"/>
        <end position="558"/>
    </location>
</feature>
<evidence type="ECO:0000256" key="1">
    <source>
        <dbReference type="ARBA" id="ARBA00022679"/>
    </source>
</evidence>
<accession>A0ABY0VAF7</accession>
<feature type="domain" description="Protein kinase" evidence="7">
    <location>
        <begin position="10"/>
        <end position="267"/>
    </location>
</feature>
<feature type="transmembrane region" description="Helical" evidence="6">
    <location>
        <begin position="466"/>
        <end position="495"/>
    </location>
</feature>